<dbReference type="GO" id="GO:0016831">
    <property type="term" value="F:carboxy-lyase activity"/>
    <property type="evidence" value="ECO:0007669"/>
    <property type="project" value="InterPro"/>
</dbReference>
<proteinExistence type="predicted"/>
<evidence type="ECO:0000313" key="3">
    <source>
        <dbReference type="EMBL" id="MRG93505.1"/>
    </source>
</evidence>
<dbReference type="InterPro" id="IPR032465">
    <property type="entry name" value="ACMSD"/>
</dbReference>
<organism evidence="3 4">
    <name type="scientific">Polyangium spumosum</name>
    <dbReference type="NCBI Taxonomy" id="889282"/>
    <lineage>
        <taxon>Bacteria</taxon>
        <taxon>Pseudomonadati</taxon>
        <taxon>Myxococcota</taxon>
        <taxon>Polyangia</taxon>
        <taxon>Polyangiales</taxon>
        <taxon>Polyangiaceae</taxon>
        <taxon>Polyangium</taxon>
    </lineage>
</organism>
<keyword evidence="1" id="KW-0456">Lyase</keyword>
<dbReference type="AlphaFoldDB" id="A0A6N7PTC3"/>
<accession>A0A6N7PTC3</accession>
<feature type="domain" description="Amidohydrolase-related" evidence="2">
    <location>
        <begin position="74"/>
        <end position="373"/>
    </location>
</feature>
<dbReference type="Pfam" id="PF04909">
    <property type="entry name" value="Amidohydro_2"/>
    <property type="match status" value="1"/>
</dbReference>
<evidence type="ECO:0000259" key="2">
    <source>
        <dbReference type="Pfam" id="PF04909"/>
    </source>
</evidence>
<evidence type="ECO:0000256" key="1">
    <source>
        <dbReference type="ARBA" id="ARBA00023239"/>
    </source>
</evidence>
<dbReference type="OrthoDB" id="9799024at2"/>
<dbReference type="PANTHER" id="PTHR21240:SF19">
    <property type="entry name" value="CATALYTIC_ HYDROLASE"/>
    <property type="match status" value="1"/>
</dbReference>
<dbReference type="Proteomes" id="UP000440224">
    <property type="component" value="Unassembled WGS sequence"/>
</dbReference>
<sequence length="382" mass="41765">MVARHDHRRNTRDPLDITRFLESIVAVFLRRSRAGRTPLVLISVLGLFALASLDTGCGAPPRGVDWNGKRLPVIDLHLHPGDWDHVPEDTRKFLASRFPFPLGLDAEAAAKGSLEPENVLLEIDDAGIWGAGLFAIYAPRTVGIASNELVAEALTVAPERFFGLASLRVDRWSTDRDAELAQLESTLSRPGFVGIKLAHAHQHFRMDDAAYYPIYEISARMGKPLYLHTGTSPFPGTSQDAPYTDPTYLEPAIQQFSGAKFILGHLGYDFKEQRNVGLETCIRLAKAYPNVFLEPSALGSAGSDPTGANLKEAMRRMREEGVVDRIIYGSDGPQSPGFVKGYLDRTVAAMQEAGYTEQEATDVLAGNFSRVFGVAIPAEAAE</sequence>
<keyword evidence="3" id="KW-0378">Hydrolase</keyword>
<dbReference type="InterPro" id="IPR006680">
    <property type="entry name" value="Amidohydro-rel"/>
</dbReference>
<dbReference type="PANTHER" id="PTHR21240">
    <property type="entry name" value="2-AMINO-3-CARBOXYLMUCONATE-6-SEMIALDEHYDE DECARBOXYLASE"/>
    <property type="match status" value="1"/>
</dbReference>
<dbReference type="InterPro" id="IPR032466">
    <property type="entry name" value="Metal_Hydrolase"/>
</dbReference>
<dbReference type="EMBL" id="WJIE01000004">
    <property type="protein sequence ID" value="MRG93505.1"/>
    <property type="molecule type" value="Genomic_DNA"/>
</dbReference>
<protein>
    <submittedName>
        <fullName evidence="3">Amidohydrolase family protein</fullName>
    </submittedName>
</protein>
<evidence type="ECO:0000313" key="4">
    <source>
        <dbReference type="Proteomes" id="UP000440224"/>
    </source>
</evidence>
<keyword evidence="4" id="KW-1185">Reference proteome</keyword>
<reference evidence="3 4" key="1">
    <citation type="submission" date="2019-10" db="EMBL/GenBank/DDBJ databases">
        <title>A soil myxobacterium in the family Polyangiaceae.</title>
        <authorList>
            <person name="Li Y."/>
            <person name="Wang J."/>
        </authorList>
    </citation>
    <scope>NUCLEOTIDE SEQUENCE [LARGE SCALE GENOMIC DNA]</scope>
    <source>
        <strain evidence="3 4">DSM 14734</strain>
    </source>
</reference>
<dbReference type="GO" id="GO:0016787">
    <property type="term" value="F:hydrolase activity"/>
    <property type="evidence" value="ECO:0007669"/>
    <property type="project" value="UniProtKB-KW"/>
</dbReference>
<dbReference type="CDD" id="cd01292">
    <property type="entry name" value="metallo-dependent_hydrolases"/>
    <property type="match status" value="1"/>
</dbReference>
<gene>
    <name evidence="3" type="ORF">GF068_16535</name>
</gene>
<dbReference type="SUPFAM" id="SSF51556">
    <property type="entry name" value="Metallo-dependent hydrolases"/>
    <property type="match status" value="1"/>
</dbReference>
<dbReference type="Gene3D" id="3.20.20.140">
    <property type="entry name" value="Metal-dependent hydrolases"/>
    <property type="match status" value="1"/>
</dbReference>
<name>A0A6N7PTC3_9BACT</name>
<comment type="caution">
    <text evidence="3">The sequence shown here is derived from an EMBL/GenBank/DDBJ whole genome shotgun (WGS) entry which is preliminary data.</text>
</comment>